<dbReference type="GO" id="GO:0005506">
    <property type="term" value="F:iron ion binding"/>
    <property type="evidence" value="ECO:0007669"/>
    <property type="project" value="InterPro"/>
</dbReference>
<feature type="region of interest" description="Disordered" evidence="3">
    <location>
        <begin position="522"/>
        <end position="544"/>
    </location>
</feature>
<evidence type="ECO:0000259" key="4">
    <source>
        <dbReference type="SMART" id="SM01008"/>
    </source>
</evidence>
<comment type="caution">
    <text evidence="5">The sequence shown here is derived from an EMBL/GenBank/DDBJ whole genome shotgun (WGS) entry which is preliminary data.</text>
</comment>
<dbReference type="InterPro" id="IPR036856">
    <property type="entry name" value="Ald_Oxase/Xan_DH_a/b_sf"/>
</dbReference>
<dbReference type="GO" id="GO:0004854">
    <property type="term" value="F:xanthine dehydrogenase activity"/>
    <property type="evidence" value="ECO:0007669"/>
    <property type="project" value="UniProtKB-EC"/>
</dbReference>
<dbReference type="InterPro" id="IPR008274">
    <property type="entry name" value="AldOxase/xan_DH_MoCoBD1"/>
</dbReference>
<keyword evidence="6" id="KW-1185">Reference proteome</keyword>
<proteinExistence type="predicted"/>
<dbReference type="Gene3D" id="3.30.365.10">
    <property type="entry name" value="Aldehyde oxidase/xanthine dehydrogenase, molybdopterin binding domain"/>
    <property type="match status" value="4"/>
</dbReference>
<feature type="compositionally biased region" description="Acidic residues" evidence="3">
    <location>
        <begin position="528"/>
        <end position="542"/>
    </location>
</feature>
<reference evidence="5 6" key="1">
    <citation type="submission" date="2020-08" db="EMBL/GenBank/DDBJ databases">
        <title>Sequencing the genomes of 1000 actinobacteria strains.</title>
        <authorList>
            <person name="Klenk H.-P."/>
        </authorList>
    </citation>
    <scope>NUCLEOTIDE SEQUENCE [LARGE SCALE GENOMIC DNA]</scope>
    <source>
        <strain evidence="5 6">DSM 103125</strain>
    </source>
</reference>
<dbReference type="Gene3D" id="3.90.1170.50">
    <property type="entry name" value="Aldehyde oxidase/xanthine dehydrogenase, a/b hammerhead"/>
    <property type="match status" value="1"/>
</dbReference>
<dbReference type="SMART" id="SM01008">
    <property type="entry name" value="Ald_Xan_dh_C"/>
    <property type="match status" value="1"/>
</dbReference>
<gene>
    <name evidence="5" type="ORF">HNR20_000089</name>
</gene>
<evidence type="ECO:0000256" key="3">
    <source>
        <dbReference type="SAM" id="MobiDB-lite"/>
    </source>
</evidence>
<dbReference type="Proteomes" id="UP000586947">
    <property type="component" value="Unassembled WGS sequence"/>
</dbReference>
<dbReference type="InterPro" id="IPR037165">
    <property type="entry name" value="AldOxase/xan_DH_Mopterin-bd_sf"/>
</dbReference>
<dbReference type="InterPro" id="IPR016208">
    <property type="entry name" value="Ald_Oxase/xanthine_DH-like"/>
</dbReference>
<sequence length="698" mass="74931">MSPGAVGRAYPRLEGKEKVTGTARYAVEYPVDEVTYGWAVPSAVVRGRITRIDTAEALASPGVLAVLHHGNAPRLAPGPQPEVWLLQEPAVHYRGEFIAVVVATSLEAAREGARLVRIDYDAGAHSTVLAADHPGLYRPDKVNPSYPTDTAEGDFDAGYAAAPVRVDVTYRTPAYHNNPMEPHATTAQWRDGRLLVHDSTQGASLVRATLADMFEMPPESIRVVAEHVGGGFGSKGYAKASVVLAALAARHVDRPVRLALTRQQLFGPIGYRTPIIQRVRLAADADGRLTAICHDAISQTSTVREFAEQTAVYTRSMYAAPHRRTTHRLVRLDVPTPFWMRAPGECPGAYALESAMDELAIAAGIDPVELRIRNDAQVDPDQGRPFTSRNLVACLREGAQRFGWADRDPTPRARRDGRWLIGTGVAGSSYPARNRPSSATATARPDGSFLVRINATDIGTGARTAVWQVAADALGVPPERVEIRIGDSDLPTAAVAGGSMGTASWSWAVIRAGQALREKLRNLPGDTPADEVTAEVSTDDEVGGQPTLPRYAYGAQFAEVRVDADTGEVRLNRMLGVFAAGRIVNPTTARSQLLGGMTMGLSMALHEEGLLDERYGDWVNHDLATYHITACPDVESIEAYWLDEQDDELNPAGVKGIGEIGIVGAAAAVANAVHHATGVRIRDLPIRLDKLVGVSALA</sequence>
<dbReference type="AlphaFoldDB" id="A0A840VNF9"/>
<dbReference type="SUPFAM" id="SSF56003">
    <property type="entry name" value="Molybdenum cofactor-binding domain"/>
    <property type="match status" value="1"/>
</dbReference>
<dbReference type="InterPro" id="IPR046867">
    <property type="entry name" value="AldOxase/xan_DH_MoCoBD2"/>
</dbReference>
<evidence type="ECO:0000313" key="5">
    <source>
        <dbReference type="EMBL" id="MBB5475584.1"/>
    </source>
</evidence>
<dbReference type="RefSeq" id="WP_184175327.1">
    <property type="nucleotide sequence ID" value="NZ_BMNF01000006.1"/>
</dbReference>
<evidence type="ECO:0000256" key="2">
    <source>
        <dbReference type="ARBA" id="ARBA00023002"/>
    </source>
</evidence>
<evidence type="ECO:0000256" key="1">
    <source>
        <dbReference type="ARBA" id="ARBA00022505"/>
    </source>
</evidence>
<protein>
    <submittedName>
        <fullName evidence="5">Xanthine dehydrogenase YagR molybdenum-binding subunit</fullName>
        <ecNumber evidence="5">1.17.1.4</ecNumber>
    </submittedName>
</protein>
<name>A0A840VNF9_9ACTN</name>
<dbReference type="SUPFAM" id="SSF54665">
    <property type="entry name" value="CO dehydrogenase molybdoprotein N-domain-like"/>
    <property type="match status" value="1"/>
</dbReference>
<evidence type="ECO:0000313" key="6">
    <source>
        <dbReference type="Proteomes" id="UP000586947"/>
    </source>
</evidence>
<dbReference type="EMBL" id="JACHDP010000001">
    <property type="protein sequence ID" value="MBB5475584.1"/>
    <property type="molecule type" value="Genomic_DNA"/>
</dbReference>
<organism evidence="5 6">
    <name type="scientific">Micromonospora parathelypteridis</name>
    <dbReference type="NCBI Taxonomy" id="1839617"/>
    <lineage>
        <taxon>Bacteria</taxon>
        <taxon>Bacillati</taxon>
        <taxon>Actinomycetota</taxon>
        <taxon>Actinomycetes</taxon>
        <taxon>Micromonosporales</taxon>
        <taxon>Micromonosporaceae</taxon>
        <taxon>Micromonospora</taxon>
    </lineage>
</organism>
<dbReference type="PANTHER" id="PTHR11908">
    <property type="entry name" value="XANTHINE DEHYDROGENASE"/>
    <property type="match status" value="1"/>
</dbReference>
<dbReference type="Pfam" id="PF01315">
    <property type="entry name" value="Ald_Xan_dh_C"/>
    <property type="match status" value="1"/>
</dbReference>
<keyword evidence="2 5" id="KW-0560">Oxidoreductase</keyword>
<accession>A0A840VNF9</accession>
<feature type="domain" description="Aldehyde oxidase/xanthine dehydrogenase a/b hammerhead" evidence="4">
    <location>
        <begin position="20"/>
        <end position="124"/>
    </location>
</feature>
<dbReference type="Pfam" id="PF02738">
    <property type="entry name" value="MoCoBD_1"/>
    <property type="match status" value="1"/>
</dbReference>
<dbReference type="Pfam" id="PF20256">
    <property type="entry name" value="MoCoBD_2"/>
    <property type="match status" value="2"/>
</dbReference>
<dbReference type="EC" id="1.17.1.4" evidence="5"/>
<keyword evidence="1" id="KW-0500">Molybdenum</keyword>
<dbReference type="PANTHER" id="PTHR11908:SF132">
    <property type="entry name" value="ALDEHYDE OXIDASE 1-RELATED"/>
    <property type="match status" value="1"/>
</dbReference>
<dbReference type="InterPro" id="IPR000674">
    <property type="entry name" value="Ald_Oxase/Xan_DH_a/b"/>
</dbReference>